<reference evidence="1 2" key="1">
    <citation type="submission" date="2022-10" db="EMBL/GenBank/DDBJ databases">
        <title>Draft genome sequence of Streptomyces sp. YSPA8.</title>
        <authorList>
            <person name="Moriuchi R."/>
            <person name="Dohra H."/>
            <person name="Yamamura H."/>
            <person name="Kodani S."/>
        </authorList>
    </citation>
    <scope>NUCLEOTIDE SEQUENCE [LARGE SCALE GENOMIC DNA]</scope>
    <source>
        <strain evidence="1 2">YSPA8</strain>
    </source>
</reference>
<evidence type="ECO:0000313" key="1">
    <source>
        <dbReference type="EMBL" id="GLF95447.1"/>
    </source>
</evidence>
<dbReference type="EMBL" id="BSBI01000005">
    <property type="protein sequence ID" value="GLF95447.1"/>
    <property type="molecule type" value="Genomic_DNA"/>
</dbReference>
<protein>
    <submittedName>
        <fullName evidence="1">Uncharacterized protein</fullName>
    </submittedName>
</protein>
<accession>A0ABQ5NYJ9</accession>
<evidence type="ECO:0000313" key="2">
    <source>
        <dbReference type="Proteomes" id="UP001291653"/>
    </source>
</evidence>
<organism evidence="1 2">
    <name type="scientific">Streptomyces yaizuensis</name>
    <dbReference type="NCBI Taxonomy" id="2989713"/>
    <lineage>
        <taxon>Bacteria</taxon>
        <taxon>Bacillati</taxon>
        <taxon>Actinomycetota</taxon>
        <taxon>Actinomycetes</taxon>
        <taxon>Kitasatosporales</taxon>
        <taxon>Streptomycetaceae</taxon>
        <taxon>Streptomyces</taxon>
    </lineage>
</organism>
<comment type="caution">
    <text evidence="1">The sequence shown here is derived from an EMBL/GenBank/DDBJ whole genome shotgun (WGS) entry which is preliminary data.</text>
</comment>
<sequence length="101" mass="11206">MSAEYYRADSEDGDSIDDPSEDALFMMLSDLNGTDNTFVAIRPDQDDPVWFASVTVLAGGGYEVVLHDTARNEHRSTVSTRIHDIARDLTLWMADRDSPGP</sequence>
<name>A0ABQ5NYJ9_9ACTN</name>
<proteinExistence type="predicted"/>
<dbReference type="Proteomes" id="UP001291653">
    <property type="component" value="Unassembled WGS sequence"/>
</dbReference>
<keyword evidence="2" id="KW-1185">Reference proteome</keyword>
<gene>
    <name evidence="1" type="ORF">SYYSPA8_14140</name>
</gene>